<evidence type="ECO:0000256" key="1">
    <source>
        <dbReference type="ARBA" id="ARBA00022574"/>
    </source>
</evidence>
<dbReference type="InterPro" id="IPR045241">
    <property type="entry name" value="Prp46/PLRG1-like"/>
</dbReference>
<evidence type="ECO:0000256" key="2">
    <source>
        <dbReference type="ARBA" id="ARBA00022737"/>
    </source>
</evidence>
<keyword evidence="7" id="KW-1185">Reference proteome</keyword>
<dbReference type="SUPFAM" id="SSF50978">
    <property type="entry name" value="WD40 repeat-like"/>
    <property type="match status" value="1"/>
</dbReference>
<dbReference type="GO" id="GO:0000398">
    <property type="term" value="P:mRNA splicing, via spliceosome"/>
    <property type="evidence" value="ECO:0007669"/>
    <property type="project" value="InterPro"/>
</dbReference>
<dbReference type="AlphaFoldDB" id="W7TT16"/>
<dbReference type="GO" id="GO:0000974">
    <property type="term" value="C:Prp19 complex"/>
    <property type="evidence" value="ECO:0007669"/>
    <property type="project" value="TreeGrafter"/>
</dbReference>
<dbReference type="PROSITE" id="PS50294">
    <property type="entry name" value="WD_REPEATS_REGION"/>
    <property type="match status" value="5"/>
</dbReference>
<dbReference type="Proteomes" id="UP000019335">
    <property type="component" value="Chromosome 1"/>
</dbReference>
<dbReference type="GO" id="GO:0071011">
    <property type="term" value="C:precatalytic spliceosome"/>
    <property type="evidence" value="ECO:0007669"/>
    <property type="project" value="TreeGrafter"/>
</dbReference>
<feature type="repeat" description="WD" evidence="4">
    <location>
        <begin position="269"/>
        <end position="310"/>
    </location>
</feature>
<feature type="repeat" description="WD" evidence="4">
    <location>
        <begin position="311"/>
        <end position="352"/>
    </location>
</feature>
<dbReference type="PRINTS" id="PR00320">
    <property type="entry name" value="GPROTEINBRPT"/>
</dbReference>
<dbReference type="PROSITE" id="PS00678">
    <property type="entry name" value="WD_REPEATS_1"/>
    <property type="match status" value="2"/>
</dbReference>
<dbReference type="SMART" id="SM00320">
    <property type="entry name" value="WD40"/>
    <property type="match status" value="7"/>
</dbReference>
<dbReference type="GO" id="GO:0071013">
    <property type="term" value="C:catalytic step 2 spliceosome"/>
    <property type="evidence" value="ECO:0007669"/>
    <property type="project" value="TreeGrafter"/>
</dbReference>
<dbReference type="InterPro" id="IPR020472">
    <property type="entry name" value="WD40_PAC1"/>
</dbReference>
<dbReference type="InterPro" id="IPR001680">
    <property type="entry name" value="WD40_rpt"/>
</dbReference>
<comment type="caution">
    <text evidence="6">The sequence shown here is derived from an EMBL/GenBank/DDBJ whole genome shotgun (WGS) entry which is preliminary data.</text>
</comment>
<feature type="repeat" description="WD" evidence="4">
    <location>
        <begin position="353"/>
        <end position="394"/>
    </location>
</feature>
<organism evidence="6 7">
    <name type="scientific">Nannochloropsis gaditana</name>
    <dbReference type="NCBI Taxonomy" id="72520"/>
    <lineage>
        <taxon>Eukaryota</taxon>
        <taxon>Sar</taxon>
        <taxon>Stramenopiles</taxon>
        <taxon>Ochrophyta</taxon>
        <taxon>Eustigmatophyceae</taxon>
        <taxon>Eustigmatales</taxon>
        <taxon>Monodopsidaceae</taxon>
        <taxon>Nannochloropsis</taxon>
    </lineage>
</organism>
<dbReference type="InterPro" id="IPR015943">
    <property type="entry name" value="WD40/YVTN_repeat-like_dom_sf"/>
</dbReference>
<evidence type="ECO:0000256" key="4">
    <source>
        <dbReference type="PROSITE-ProRule" id="PRU00221"/>
    </source>
</evidence>
<reference evidence="6 7" key="1">
    <citation type="journal article" date="2014" name="Mol. Plant">
        <title>Chromosome Scale Genome Assembly and Transcriptome Profiling of Nannochloropsis gaditana in Nitrogen Depletion.</title>
        <authorList>
            <person name="Corteggiani Carpinelli E."/>
            <person name="Telatin A."/>
            <person name="Vitulo N."/>
            <person name="Forcato C."/>
            <person name="D'Angelo M."/>
            <person name="Schiavon R."/>
            <person name="Vezzi A."/>
            <person name="Giacometti G.M."/>
            <person name="Morosinotto T."/>
            <person name="Valle G."/>
        </authorList>
    </citation>
    <scope>NUCLEOTIDE SEQUENCE [LARGE SCALE GENOMIC DNA]</scope>
    <source>
        <strain evidence="6 7">B-31</strain>
    </source>
</reference>
<dbReference type="PANTHER" id="PTHR19923">
    <property type="entry name" value="WD40 REPEAT PROTEINPRL1/PRL2-RELATED"/>
    <property type="match status" value="1"/>
</dbReference>
<gene>
    <name evidence="6" type="ORF">Naga_100026g10</name>
</gene>
<feature type="region of interest" description="Disordered" evidence="5">
    <location>
        <begin position="76"/>
        <end position="121"/>
    </location>
</feature>
<comment type="similarity">
    <text evidence="3">Belongs to the WD repeat PRL1/PRL2 family.</text>
</comment>
<dbReference type="InterPro" id="IPR019775">
    <property type="entry name" value="WD40_repeat_CS"/>
</dbReference>
<feature type="repeat" description="WD" evidence="4">
    <location>
        <begin position="221"/>
        <end position="254"/>
    </location>
</feature>
<protein>
    <submittedName>
        <fullName evidence="6">Pre-mrna-splicing factor</fullName>
    </submittedName>
</protein>
<name>W7TT16_9STRA</name>
<dbReference type="FunFam" id="2.130.10.10:FF:000012">
    <property type="entry name" value="Putative pleiotropic regulator 1"/>
    <property type="match status" value="1"/>
</dbReference>
<sequence length="544" mass="59148">MGRSLLPHPSSLMLSHPSSRLLSIMTTSLADMILGNRKRTCDLYTAEMTSGTTPPFLPAQKLKVAVKVDQEYKIPCSSPTVHTSSTKQESEATSAPGNEETRHRGPSVLAGQGKAKGEATDTLNILNSLRNEEAERELRQYRGKYGGSRAASRGALVAYKGNDAGGAMVSRSNKRDGRTPPGAAAAAAAGIGNSSALALHRTPAKVPTPTWHAPWKLHAVVAGHLGWVRAVAFDPANEWFVTGSADRTIKVWDLAKCAAGAEGGLRLTLTGHISAVRALAVSNRHPYLFSVAEDKTVKCWDLEQNKVIRHYHGHLSGVYSLALHPTLDVLVTGGRDSVARVWDMRTKMQVHVLGGHTNTVGALATNSVDPQIITGSYDSTIKLWDIVAGKSMATLTNHKKAVRDLKVHPKELSFVSGAQDNLKKWQVRDGKFLKNLSGHNAVINTLAINEDNVLVSCGDNGSLRFWDYQTGYCFQRLETIVQPGSLDCEAGIYASAFDMSGTRFLTCEADKTVKIWKEDAEASPETHPIDMEAWKQECLSHKRW</sequence>
<dbReference type="CDD" id="cd00200">
    <property type="entry name" value="WD40"/>
    <property type="match status" value="1"/>
</dbReference>
<evidence type="ECO:0000313" key="7">
    <source>
        <dbReference type="Proteomes" id="UP000019335"/>
    </source>
</evidence>
<evidence type="ECO:0000256" key="3">
    <source>
        <dbReference type="ARBA" id="ARBA00025726"/>
    </source>
</evidence>
<keyword evidence="1 4" id="KW-0853">WD repeat</keyword>
<dbReference type="Gene3D" id="2.130.10.10">
    <property type="entry name" value="YVTN repeat-like/Quinoprotein amine dehydrogenase"/>
    <property type="match status" value="1"/>
</dbReference>
<evidence type="ECO:0000313" key="6">
    <source>
        <dbReference type="EMBL" id="EWM30365.1"/>
    </source>
</evidence>
<accession>W7TT16</accession>
<evidence type="ECO:0000256" key="5">
    <source>
        <dbReference type="SAM" id="MobiDB-lite"/>
    </source>
</evidence>
<dbReference type="PANTHER" id="PTHR19923:SF0">
    <property type="entry name" value="PLEIOTROPIC REGULATOR 1"/>
    <property type="match status" value="1"/>
</dbReference>
<keyword evidence="2" id="KW-0677">Repeat</keyword>
<feature type="repeat" description="WD" evidence="4">
    <location>
        <begin position="436"/>
        <end position="476"/>
    </location>
</feature>
<dbReference type="EMBL" id="AZIL01000037">
    <property type="protein sequence ID" value="EWM30365.1"/>
    <property type="molecule type" value="Genomic_DNA"/>
</dbReference>
<dbReference type="InterPro" id="IPR036322">
    <property type="entry name" value="WD40_repeat_dom_sf"/>
</dbReference>
<dbReference type="OrthoDB" id="10256122at2759"/>
<feature type="compositionally biased region" description="Polar residues" evidence="5">
    <location>
        <begin position="77"/>
        <end position="96"/>
    </location>
</feature>
<dbReference type="PROSITE" id="PS50082">
    <property type="entry name" value="WD_REPEATS_2"/>
    <property type="match status" value="5"/>
</dbReference>
<proteinExistence type="inferred from homology"/>
<dbReference type="Pfam" id="PF00400">
    <property type="entry name" value="WD40"/>
    <property type="match status" value="7"/>
</dbReference>